<evidence type="ECO:0000259" key="2">
    <source>
        <dbReference type="Pfam" id="PF25933"/>
    </source>
</evidence>
<keyword evidence="1" id="KW-0472">Membrane</keyword>
<evidence type="ECO:0000256" key="1">
    <source>
        <dbReference type="SAM" id="Phobius"/>
    </source>
</evidence>
<accession>A0A0W1R4Z6</accession>
<dbReference type="AlphaFoldDB" id="A0A0W1R4Z6"/>
<keyword evidence="4" id="KW-1185">Reference proteome</keyword>
<dbReference type="RefSeq" id="WP_058582754.1">
    <property type="nucleotide sequence ID" value="NZ_LOPU01000030.1"/>
</dbReference>
<keyword evidence="1" id="KW-0812">Transmembrane</keyword>
<feature type="transmembrane region" description="Helical" evidence="1">
    <location>
        <begin position="162"/>
        <end position="188"/>
    </location>
</feature>
<feature type="transmembrane region" description="Helical" evidence="1">
    <location>
        <begin position="131"/>
        <end position="150"/>
    </location>
</feature>
<evidence type="ECO:0000313" key="4">
    <source>
        <dbReference type="Proteomes" id="UP000054387"/>
    </source>
</evidence>
<dbReference type="Pfam" id="PF25933">
    <property type="entry name" value="DUF7978"/>
    <property type="match status" value="1"/>
</dbReference>
<sequence length="198" mass="20077">MTETNSGRVGALTAAGGAFLGAVAYVFGYATTYALTSSEIQNSGAQQLLELFTGESATWKAVGWVFYNAHFVDTEIPGLFGASRAINFVAEVEAFPTLLYVLPPVILLVSGVVVARSAGVTDAMDGAKAGASVLLGYSLLAVAGTTMFSIPVGQSATAEPDFVAAVLVAGVVYPAVFGTLGGVAASLVQSSRATISPQ</sequence>
<feature type="transmembrane region" description="Helical" evidence="1">
    <location>
        <begin position="98"/>
        <end position="119"/>
    </location>
</feature>
<keyword evidence="1" id="KW-1133">Transmembrane helix</keyword>
<proteinExistence type="predicted"/>
<comment type="caution">
    <text evidence="3">The sequence shown here is derived from an EMBL/GenBank/DDBJ whole genome shotgun (WGS) entry which is preliminary data.</text>
</comment>
<protein>
    <recommendedName>
        <fullName evidence="2">DUF7978 domain-containing protein</fullName>
    </recommendedName>
</protein>
<dbReference type="EMBL" id="LOPU01000030">
    <property type="protein sequence ID" value="KTG08470.1"/>
    <property type="molecule type" value="Genomic_DNA"/>
</dbReference>
<reference evidence="3 4" key="1">
    <citation type="submission" date="2015-12" db="EMBL/GenBank/DDBJ databases">
        <title>Haloprofundus marisrubri gen. nov., sp. nov., an extremely halophilic archaeon isolated from the Discovery deep brine-seawater interface in the Red Sea.</title>
        <authorList>
            <person name="Zhang G."/>
            <person name="Stingl U."/>
            <person name="Rashid M."/>
        </authorList>
    </citation>
    <scope>NUCLEOTIDE SEQUENCE [LARGE SCALE GENOMIC DNA]</scope>
    <source>
        <strain evidence="3 4">SB9</strain>
    </source>
</reference>
<feature type="domain" description="DUF7978" evidence="2">
    <location>
        <begin position="8"/>
        <end position="188"/>
    </location>
</feature>
<dbReference type="Proteomes" id="UP000054387">
    <property type="component" value="Unassembled WGS sequence"/>
</dbReference>
<name>A0A0W1R4Z6_9EURY</name>
<dbReference type="OrthoDB" id="270777at2157"/>
<dbReference type="InterPro" id="IPR058284">
    <property type="entry name" value="DUF7978"/>
</dbReference>
<gene>
    <name evidence="3" type="ORF">AUR64_17455</name>
</gene>
<organism evidence="3 4">
    <name type="scientific">Haloprofundus marisrubri</name>
    <dbReference type="NCBI Taxonomy" id="1514971"/>
    <lineage>
        <taxon>Archaea</taxon>
        <taxon>Methanobacteriati</taxon>
        <taxon>Methanobacteriota</taxon>
        <taxon>Stenosarchaea group</taxon>
        <taxon>Halobacteria</taxon>
        <taxon>Halobacteriales</taxon>
        <taxon>Haloferacaceae</taxon>
        <taxon>Haloprofundus</taxon>
    </lineage>
</organism>
<feature type="transmembrane region" description="Helical" evidence="1">
    <location>
        <begin position="12"/>
        <end position="30"/>
    </location>
</feature>
<evidence type="ECO:0000313" key="3">
    <source>
        <dbReference type="EMBL" id="KTG08470.1"/>
    </source>
</evidence>